<feature type="compositionally biased region" description="Basic residues" evidence="1">
    <location>
        <begin position="60"/>
        <end position="70"/>
    </location>
</feature>
<name>A0AAV2P371_9HYME</name>
<feature type="region of interest" description="Disordered" evidence="1">
    <location>
        <begin position="1"/>
        <end position="21"/>
    </location>
</feature>
<accession>A0AAV2P371</accession>
<dbReference type="Proteomes" id="UP001497644">
    <property type="component" value="Chromosome 6"/>
</dbReference>
<gene>
    <name evidence="2" type="ORF">LPLAT_LOCUS11707</name>
</gene>
<reference evidence="2" key="1">
    <citation type="submission" date="2024-04" db="EMBL/GenBank/DDBJ databases">
        <authorList>
            <consortium name="Molecular Ecology Group"/>
        </authorList>
    </citation>
    <scope>NUCLEOTIDE SEQUENCE</scope>
</reference>
<dbReference type="AlphaFoldDB" id="A0AAV2P371"/>
<feature type="region of interest" description="Disordered" evidence="1">
    <location>
        <begin position="49"/>
        <end position="70"/>
    </location>
</feature>
<evidence type="ECO:0000256" key="1">
    <source>
        <dbReference type="SAM" id="MobiDB-lite"/>
    </source>
</evidence>
<proteinExistence type="predicted"/>
<evidence type="ECO:0000313" key="3">
    <source>
        <dbReference type="Proteomes" id="UP001497644"/>
    </source>
</evidence>
<evidence type="ECO:0000313" key="2">
    <source>
        <dbReference type="EMBL" id="CAL1686399.1"/>
    </source>
</evidence>
<protein>
    <submittedName>
        <fullName evidence="2">Uncharacterized protein</fullName>
    </submittedName>
</protein>
<dbReference type="EMBL" id="OZ034829">
    <property type="protein sequence ID" value="CAL1686399.1"/>
    <property type="molecule type" value="Genomic_DNA"/>
</dbReference>
<sequence>MERRIKSSDHVPAVRAEAHSDNDMTARCGTCERNADGLKERGWLAPSIETSGTRFAGSPLRHRRGKRAAD</sequence>
<keyword evidence="3" id="KW-1185">Reference proteome</keyword>
<organism evidence="2 3">
    <name type="scientific">Lasius platythorax</name>
    <dbReference type="NCBI Taxonomy" id="488582"/>
    <lineage>
        <taxon>Eukaryota</taxon>
        <taxon>Metazoa</taxon>
        <taxon>Ecdysozoa</taxon>
        <taxon>Arthropoda</taxon>
        <taxon>Hexapoda</taxon>
        <taxon>Insecta</taxon>
        <taxon>Pterygota</taxon>
        <taxon>Neoptera</taxon>
        <taxon>Endopterygota</taxon>
        <taxon>Hymenoptera</taxon>
        <taxon>Apocrita</taxon>
        <taxon>Aculeata</taxon>
        <taxon>Formicoidea</taxon>
        <taxon>Formicidae</taxon>
        <taxon>Formicinae</taxon>
        <taxon>Lasius</taxon>
        <taxon>Lasius</taxon>
    </lineage>
</organism>